<dbReference type="Proteomes" id="UP000559256">
    <property type="component" value="Unassembled WGS sequence"/>
</dbReference>
<keyword evidence="2" id="KW-1185">Reference proteome</keyword>
<dbReference type="EMBL" id="JAACJM010000133">
    <property type="protein sequence ID" value="KAF5343802.1"/>
    <property type="molecule type" value="Genomic_DNA"/>
</dbReference>
<name>A0A8H5CL46_9AGAR</name>
<protein>
    <submittedName>
        <fullName evidence="1">Uncharacterized protein</fullName>
    </submittedName>
</protein>
<evidence type="ECO:0000313" key="2">
    <source>
        <dbReference type="Proteomes" id="UP000559256"/>
    </source>
</evidence>
<sequence length="250" mass="28299">MRFEGTDTSLMVVVEESFSSKGARKAPSFMQALLPTRTHASVPVDMAHHIYRNIQTPTHAILFGGNELATQVRRFEVLIHHGLDWQTHPTPTALINMLSATRHVEDLQLHIEHEFFSHQLVIDPNFGLLSFPNLSRLTVMLIPNFDHTPLLRFLQKHPSLTQLSISVPSRNFFLHRPYLSRFTETITLPQLRSYSGALEILNLISPTVTALQSIVIDFGVSRVEDVEPDLRATHRPVLLVRRMSDGSDTG</sequence>
<evidence type="ECO:0000313" key="1">
    <source>
        <dbReference type="EMBL" id="KAF5343802.1"/>
    </source>
</evidence>
<comment type="caution">
    <text evidence="1">The sequence shown here is derived from an EMBL/GenBank/DDBJ whole genome shotgun (WGS) entry which is preliminary data.</text>
</comment>
<reference evidence="1 2" key="1">
    <citation type="journal article" date="2020" name="ISME J.">
        <title>Uncovering the hidden diversity of litter-decomposition mechanisms in mushroom-forming fungi.</title>
        <authorList>
            <person name="Floudas D."/>
            <person name="Bentzer J."/>
            <person name="Ahren D."/>
            <person name="Johansson T."/>
            <person name="Persson P."/>
            <person name="Tunlid A."/>
        </authorList>
    </citation>
    <scope>NUCLEOTIDE SEQUENCE [LARGE SCALE GENOMIC DNA]</scope>
    <source>
        <strain evidence="1 2">CBS 291.85</strain>
    </source>
</reference>
<accession>A0A8H5CL46</accession>
<dbReference type="AlphaFoldDB" id="A0A8H5CL46"/>
<organism evidence="1 2">
    <name type="scientific">Tetrapyrgos nigripes</name>
    <dbReference type="NCBI Taxonomy" id="182062"/>
    <lineage>
        <taxon>Eukaryota</taxon>
        <taxon>Fungi</taxon>
        <taxon>Dikarya</taxon>
        <taxon>Basidiomycota</taxon>
        <taxon>Agaricomycotina</taxon>
        <taxon>Agaricomycetes</taxon>
        <taxon>Agaricomycetidae</taxon>
        <taxon>Agaricales</taxon>
        <taxon>Marasmiineae</taxon>
        <taxon>Marasmiaceae</taxon>
        <taxon>Tetrapyrgos</taxon>
    </lineage>
</organism>
<dbReference type="OrthoDB" id="3010166at2759"/>
<gene>
    <name evidence="1" type="ORF">D9758_016215</name>
</gene>
<proteinExistence type="predicted"/>